<protein>
    <submittedName>
        <fullName evidence="4">Molybdenum-pterin binding domain-containing protein</fullName>
    </submittedName>
</protein>
<dbReference type="Pfam" id="PF03459">
    <property type="entry name" value="TOBE"/>
    <property type="match status" value="2"/>
</dbReference>
<dbReference type="EMBL" id="OBEI01000009">
    <property type="protein sequence ID" value="SNZ10063.1"/>
    <property type="molecule type" value="Genomic_DNA"/>
</dbReference>
<name>A0A285NMB1_9AQUI</name>
<keyword evidence="5" id="KW-1185">Reference proteome</keyword>
<dbReference type="AlphaFoldDB" id="A0A285NMB1"/>
<organism evidence="4 5">
    <name type="scientific">Persephonella hydrogeniphila</name>
    <dbReference type="NCBI Taxonomy" id="198703"/>
    <lineage>
        <taxon>Bacteria</taxon>
        <taxon>Pseudomonadati</taxon>
        <taxon>Aquificota</taxon>
        <taxon>Aquificia</taxon>
        <taxon>Aquificales</taxon>
        <taxon>Hydrogenothermaceae</taxon>
        <taxon>Persephonella</taxon>
    </lineage>
</organism>
<evidence type="ECO:0000313" key="5">
    <source>
        <dbReference type="Proteomes" id="UP000219036"/>
    </source>
</evidence>
<dbReference type="InterPro" id="IPR004606">
    <property type="entry name" value="Mop_domain"/>
</dbReference>
<dbReference type="OrthoDB" id="13862at2"/>
<dbReference type="PROSITE" id="PS51866">
    <property type="entry name" value="MOP"/>
    <property type="match status" value="1"/>
</dbReference>
<gene>
    <name evidence="4" type="ORF">SAMN06265182_1713</name>
</gene>
<sequence>MNKIRGIIVNIESSENVSLVEVDTPVGKICSVVIETPETADYLKKGNEVYVLFKETEVSVGKNFSGEISLRNRVECIVKEIQKGKILSRIVLQSDGEDIVSVITTRSAERMNIQKGDNVTAFIKTNEVSLMEIVNGQ</sequence>
<evidence type="ECO:0000256" key="1">
    <source>
        <dbReference type="ARBA" id="ARBA00022505"/>
    </source>
</evidence>
<proteinExistence type="predicted"/>
<keyword evidence="1 2" id="KW-0500">Molybdenum</keyword>
<dbReference type="SUPFAM" id="SSF50331">
    <property type="entry name" value="MOP-like"/>
    <property type="match status" value="1"/>
</dbReference>
<dbReference type="InterPro" id="IPR005116">
    <property type="entry name" value="Transp-assoc_OB_typ1"/>
</dbReference>
<dbReference type="InterPro" id="IPR008995">
    <property type="entry name" value="Mo/tungstate-bd_C_term_dom"/>
</dbReference>
<accession>A0A285NMB1</accession>
<feature type="domain" description="Mop" evidence="3">
    <location>
        <begin position="67"/>
        <end position="132"/>
    </location>
</feature>
<evidence type="ECO:0000256" key="2">
    <source>
        <dbReference type="PROSITE-ProRule" id="PRU01213"/>
    </source>
</evidence>
<dbReference type="RefSeq" id="WP_097000874.1">
    <property type="nucleotide sequence ID" value="NZ_OBEI01000009.1"/>
</dbReference>
<evidence type="ECO:0000313" key="4">
    <source>
        <dbReference type="EMBL" id="SNZ10063.1"/>
    </source>
</evidence>
<evidence type="ECO:0000259" key="3">
    <source>
        <dbReference type="PROSITE" id="PS51866"/>
    </source>
</evidence>
<dbReference type="GO" id="GO:0015689">
    <property type="term" value="P:molybdate ion transport"/>
    <property type="evidence" value="ECO:0007669"/>
    <property type="project" value="InterPro"/>
</dbReference>
<reference evidence="5" key="1">
    <citation type="submission" date="2017-09" db="EMBL/GenBank/DDBJ databases">
        <authorList>
            <person name="Varghese N."/>
            <person name="Submissions S."/>
        </authorList>
    </citation>
    <scope>NUCLEOTIDE SEQUENCE [LARGE SCALE GENOMIC DNA]</scope>
    <source>
        <strain evidence="5">DSM 15103</strain>
    </source>
</reference>
<dbReference type="Gene3D" id="2.40.50.100">
    <property type="match status" value="2"/>
</dbReference>
<dbReference type="Proteomes" id="UP000219036">
    <property type="component" value="Unassembled WGS sequence"/>
</dbReference>